<evidence type="ECO:0000313" key="2">
    <source>
        <dbReference type="EMBL" id="QJA98525.1"/>
    </source>
</evidence>
<dbReference type="EMBL" id="MT143588">
    <property type="protein sequence ID" value="QJA98525.1"/>
    <property type="molecule type" value="Genomic_DNA"/>
</dbReference>
<dbReference type="InterPro" id="IPR036465">
    <property type="entry name" value="vWFA_dom_sf"/>
</dbReference>
<dbReference type="SUPFAM" id="SSF53300">
    <property type="entry name" value="vWA-like"/>
    <property type="match status" value="1"/>
</dbReference>
<dbReference type="EMBL" id="MT141332">
    <property type="protein sequence ID" value="QJA58624.1"/>
    <property type="molecule type" value="Genomic_DNA"/>
</dbReference>
<protein>
    <submittedName>
        <fullName evidence="1">Putative von Willebrand domain containing protein</fullName>
    </submittedName>
</protein>
<dbReference type="Gene3D" id="3.40.50.410">
    <property type="entry name" value="von Willebrand factor, type A domain"/>
    <property type="match status" value="1"/>
</dbReference>
<dbReference type="AlphaFoldDB" id="A0A6M3IML3"/>
<evidence type="ECO:0000313" key="1">
    <source>
        <dbReference type="EMBL" id="QJA58624.1"/>
    </source>
</evidence>
<name>A0A6M3IML3_9ZZZZ</name>
<accession>A0A6M3IML3</accession>
<organism evidence="1">
    <name type="scientific">viral metagenome</name>
    <dbReference type="NCBI Taxonomy" id="1070528"/>
    <lineage>
        <taxon>unclassified sequences</taxon>
        <taxon>metagenomes</taxon>
        <taxon>organismal metagenomes</taxon>
    </lineage>
</organism>
<reference evidence="1" key="1">
    <citation type="submission" date="2020-03" db="EMBL/GenBank/DDBJ databases">
        <title>The deep terrestrial virosphere.</title>
        <authorList>
            <person name="Holmfeldt K."/>
            <person name="Nilsson E."/>
            <person name="Simone D."/>
            <person name="Lopez-Fernandez M."/>
            <person name="Wu X."/>
            <person name="de Brujin I."/>
            <person name="Lundin D."/>
            <person name="Andersson A."/>
            <person name="Bertilsson S."/>
            <person name="Dopson M."/>
        </authorList>
    </citation>
    <scope>NUCLEOTIDE SEQUENCE</scope>
    <source>
        <strain evidence="2">MM171A01705</strain>
        <strain evidence="1">MM415B01433</strain>
    </source>
</reference>
<gene>
    <name evidence="2" type="ORF">MM171A01705_0002</name>
    <name evidence="1" type="ORF">MM415B01433_0015</name>
</gene>
<proteinExistence type="predicted"/>
<sequence length="504" mass="56328">MEQNTNRQAVLNDLIKSKHGDLQSYIAPGIVAAATDADFFFKLMVWNLAKGEIRDTKVALPIISLRTISKEDKDLAESAVACLLSLDPRNLVKAYRFSKEMKSPITGGHRRMLEKGLKLYLSSREENQGLWDRVALQHRHSLKELYAVSHYKPSDHAQAILFKKEYPASSVFADLAKLKTVSAEEAAGIILNRKIPFQIAMGALGRKKEEFIKFPELPLALMSAMSGQQLLSMTNMLKSLGVFTSPMLMSEYNKALDRAKKDKRVSTLKAAKASVAVREIMEEDKTSPALIEKITKKLSSVQEEKLAQKTIEGDWVVLGDCSSSMERAIDTAKEVASYITKSVKGKVYLIFFNTDPQVIDVTGKTLDEIRKQTSRIYARGMTSCGCGVKYLADRQINIDGIALVSDGGENTRPVFAEAYLNYEKLMDKSPTVYFYRTKGDQNMVTNNCNRAGIAIEEFDINESDHYSIPNLVGMMKTIRYSLIDEIMSTPLLTFADVFESSGKK</sequence>